<name>A0ABU1SGW7_9MICO</name>
<protein>
    <submittedName>
        <fullName evidence="3">Membrane protein YgcG</fullName>
    </submittedName>
</protein>
<proteinExistence type="predicted"/>
<dbReference type="EMBL" id="JAVDUM010000018">
    <property type="protein sequence ID" value="MDR6868840.1"/>
    <property type="molecule type" value="Genomic_DNA"/>
</dbReference>
<keyword evidence="2" id="KW-0472">Membrane</keyword>
<keyword evidence="2" id="KW-1133">Transmembrane helix</keyword>
<evidence type="ECO:0000313" key="3">
    <source>
        <dbReference type="EMBL" id="MDR6868840.1"/>
    </source>
</evidence>
<gene>
    <name evidence="3" type="ORF">J2Y69_003466</name>
</gene>
<keyword evidence="4" id="KW-1185">Reference proteome</keyword>
<evidence type="ECO:0000313" key="4">
    <source>
        <dbReference type="Proteomes" id="UP001259347"/>
    </source>
</evidence>
<evidence type="ECO:0000256" key="2">
    <source>
        <dbReference type="SAM" id="Phobius"/>
    </source>
</evidence>
<sequence>MTDKPTRRELLRPLHLLGIALACGLFAAVVTLFSTGAFTARVIDAVAKGTYQGLTPWALSLVVGGSAFILTLLILAMLMLAVDPAQVTKPMDRPVLYDSDKPGAGAGAGSGAVSGAASGSVADGAGSSGGVGSSDDGISPTDPGDPSER</sequence>
<evidence type="ECO:0000256" key="1">
    <source>
        <dbReference type="SAM" id="MobiDB-lite"/>
    </source>
</evidence>
<dbReference type="RefSeq" id="WP_310023036.1">
    <property type="nucleotide sequence ID" value="NZ_JAVDUM010000018.1"/>
</dbReference>
<accession>A0ABU1SGW7</accession>
<dbReference type="PROSITE" id="PS51257">
    <property type="entry name" value="PROKAR_LIPOPROTEIN"/>
    <property type="match status" value="1"/>
</dbReference>
<organism evidence="3 4">
    <name type="scientific">Microbacterium resistens</name>
    <dbReference type="NCBI Taxonomy" id="156977"/>
    <lineage>
        <taxon>Bacteria</taxon>
        <taxon>Bacillati</taxon>
        <taxon>Actinomycetota</taxon>
        <taxon>Actinomycetes</taxon>
        <taxon>Micrococcales</taxon>
        <taxon>Microbacteriaceae</taxon>
        <taxon>Microbacterium</taxon>
    </lineage>
</organism>
<feature type="transmembrane region" description="Helical" evidence="2">
    <location>
        <begin position="57"/>
        <end position="82"/>
    </location>
</feature>
<feature type="compositionally biased region" description="Low complexity" evidence="1">
    <location>
        <begin position="113"/>
        <end position="125"/>
    </location>
</feature>
<feature type="transmembrane region" description="Helical" evidence="2">
    <location>
        <begin position="14"/>
        <end position="37"/>
    </location>
</feature>
<keyword evidence="2" id="KW-0812">Transmembrane</keyword>
<feature type="region of interest" description="Disordered" evidence="1">
    <location>
        <begin position="105"/>
        <end position="149"/>
    </location>
</feature>
<reference evidence="3 4" key="1">
    <citation type="submission" date="2023-07" db="EMBL/GenBank/DDBJ databases">
        <title>Sorghum-associated microbial communities from plants grown in Nebraska, USA.</title>
        <authorList>
            <person name="Schachtman D."/>
        </authorList>
    </citation>
    <scope>NUCLEOTIDE SEQUENCE [LARGE SCALE GENOMIC DNA]</scope>
    <source>
        <strain evidence="3 4">2980</strain>
    </source>
</reference>
<dbReference type="Proteomes" id="UP001259347">
    <property type="component" value="Unassembled WGS sequence"/>
</dbReference>
<comment type="caution">
    <text evidence="3">The sequence shown here is derived from an EMBL/GenBank/DDBJ whole genome shotgun (WGS) entry which is preliminary data.</text>
</comment>